<gene>
    <name evidence="1" type="ORF">A2896_01900</name>
</gene>
<dbReference type="STRING" id="1801672.A2896_01900"/>
<evidence type="ECO:0008006" key="3">
    <source>
        <dbReference type="Google" id="ProtNLM"/>
    </source>
</evidence>
<reference evidence="1 2" key="1">
    <citation type="journal article" date="2016" name="Nat. Commun.">
        <title>Thousands of microbial genomes shed light on interconnected biogeochemical processes in an aquifer system.</title>
        <authorList>
            <person name="Anantharaman K."/>
            <person name="Brown C.T."/>
            <person name="Hug L.A."/>
            <person name="Sharon I."/>
            <person name="Castelle C.J."/>
            <person name="Probst A.J."/>
            <person name="Thomas B.C."/>
            <person name="Singh A."/>
            <person name="Wilkins M.J."/>
            <person name="Karaoz U."/>
            <person name="Brodie E.L."/>
            <person name="Williams K.H."/>
            <person name="Hubbard S.S."/>
            <person name="Banfield J.F."/>
        </authorList>
    </citation>
    <scope>NUCLEOTIDE SEQUENCE [LARGE SCALE GENOMIC DNA]</scope>
</reference>
<sequence length="312" mass="34538">MKIAIVGAGISGLYLGWKLRSERGHQVTIFEKKGKIGREACSGLFSERILSFVPTSQKLIEHEISSVLIHFPKKTTKVKFSKKFLVLNHAELDRLVAGLAQKAGAEIKLNQNILAGSFLANGFDRVIGCDGAHSAVRRSLGLKEPDYRLGIQGFIPGSNQADYVETWPVAHGFIWKIPRGKELEYGIIADASSAPKILDGFCSKNNLRLENMKSALIPQGFIIPKNDKITLCGDAAGLTKPWSGGGVIWGLTGAELLLKALPDFLKYQRDMKNYFLPKIFFSKMAVKTAYFLGFKIPWILPQNIKIESDFLL</sequence>
<dbReference type="Gene3D" id="3.50.50.60">
    <property type="entry name" value="FAD/NAD(P)-binding domain"/>
    <property type="match status" value="1"/>
</dbReference>
<comment type="caution">
    <text evidence="1">The sequence shown here is derived from an EMBL/GenBank/DDBJ whole genome shotgun (WGS) entry which is preliminary data.</text>
</comment>
<dbReference type="SUPFAM" id="SSF51905">
    <property type="entry name" value="FAD/NAD(P)-binding domain"/>
    <property type="match status" value="1"/>
</dbReference>
<name>A0A1G2EFV8_9BACT</name>
<evidence type="ECO:0000313" key="2">
    <source>
        <dbReference type="Proteomes" id="UP000178647"/>
    </source>
</evidence>
<dbReference type="AlphaFoldDB" id="A0A1G2EFV8"/>
<organism evidence="1 2">
    <name type="scientific">Candidatus Nealsonbacteria bacterium RIFCSPLOWO2_01_FULL_43_32</name>
    <dbReference type="NCBI Taxonomy" id="1801672"/>
    <lineage>
        <taxon>Bacteria</taxon>
        <taxon>Candidatus Nealsoniibacteriota</taxon>
    </lineage>
</organism>
<dbReference type="PANTHER" id="PTHR42685:SF21">
    <property type="entry name" value="DEHYDROGENASE (FLAVOPROTEIN)-LIKE PROTEIN"/>
    <property type="match status" value="1"/>
</dbReference>
<accession>A0A1G2EFV8</accession>
<evidence type="ECO:0000313" key="1">
    <source>
        <dbReference type="EMBL" id="OGZ24667.1"/>
    </source>
</evidence>
<dbReference type="EMBL" id="MHMH01000007">
    <property type="protein sequence ID" value="OGZ24667.1"/>
    <property type="molecule type" value="Genomic_DNA"/>
</dbReference>
<dbReference type="Proteomes" id="UP000178647">
    <property type="component" value="Unassembled WGS sequence"/>
</dbReference>
<dbReference type="PANTHER" id="PTHR42685">
    <property type="entry name" value="GERANYLGERANYL DIPHOSPHATE REDUCTASE"/>
    <property type="match status" value="1"/>
</dbReference>
<dbReference type="InterPro" id="IPR050407">
    <property type="entry name" value="Geranylgeranyl_reductase"/>
</dbReference>
<dbReference type="InterPro" id="IPR036188">
    <property type="entry name" value="FAD/NAD-bd_sf"/>
</dbReference>
<dbReference type="Pfam" id="PF13450">
    <property type="entry name" value="NAD_binding_8"/>
    <property type="match status" value="1"/>
</dbReference>
<protein>
    <recommendedName>
        <fullName evidence="3">FAD-binding domain-containing protein</fullName>
    </recommendedName>
</protein>
<proteinExistence type="predicted"/>